<reference evidence="7" key="1">
    <citation type="submission" date="2023-01" db="EMBL/GenBank/DDBJ databases">
        <authorList>
            <person name="Van Ghelder C."/>
            <person name="Rancurel C."/>
        </authorList>
    </citation>
    <scope>NUCLEOTIDE SEQUENCE</scope>
    <source>
        <strain evidence="7">CNCM I-4278</strain>
    </source>
</reference>
<organism evidence="7 8">
    <name type="scientific">Periconia digitata</name>
    <dbReference type="NCBI Taxonomy" id="1303443"/>
    <lineage>
        <taxon>Eukaryota</taxon>
        <taxon>Fungi</taxon>
        <taxon>Dikarya</taxon>
        <taxon>Ascomycota</taxon>
        <taxon>Pezizomycotina</taxon>
        <taxon>Dothideomycetes</taxon>
        <taxon>Pleosporomycetidae</taxon>
        <taxon>Pleosporales</taxon>
        <taxon>Massarineae</taxon>
        <taxon>Periconiaceae</taxon>
        <taxon>Periconia</taxon>
    </lineage>
</organism>
<keyword evidence="5" id="KW-0732">Signal</keyword>
<dbReference type="AlphaFoldDB" id="A0A9W4U5B7"/>
<evidence type="ECO:0000259" key="6">
    <source>
        <dbReference type="PROSITE" id="PS51387"/>
    </source>
</evidence>
<evidence type="ECO:0000256" key="3">
    <source>
        <dbReference type="ARBA" id="ARBA00022827"/>
    </source>
</evidence>
<feature type="signal peptide" evidence="5">
    <location>
        <begin position="1"/>
        <end position="19"/>
    </location>
</feature>
<dbReference type="GO" id="GO:0016491">
    <property type="term" value="F:oxidoreductase activity"/>
    <property type="evidence" value="ECO:0007669"/>
    <property type="project" value="UniProtKB-KW"/>
</dbReference>
<feature type="chain" id="PRO_5040905943" description="FAD-binding PCMH-type domain-containing protein" evidence="5">
    <location>
        <begin position="20"/>
        <end position="508"/>
    </location>
</feature>
<accession>A0A9W4U5B7</accession>
<sequence>MSASVYLVFLGLSVALTQAQNWQNSSVTCCEALEQYGLQHVYYSNDTVYQERTESYWSVSSKLHPRCIVQPESTYNVVQAVNTLAKHPACTKTEFAIRSGGQMAWAYSNNIINGITIDLGLMNSTTFNETTEITSIQPGALWGSVYEKLQPLGYTVVGGRSHTAGIAGYITGGGNSFFSNQYGFATDNVKNFEIVLASGRSEVVNANLLENSDLFLVLKGGVASNYGIITRIDMYSIKSEQLWGGVAVYEKAATSQLIDAHITWVDEVGQYPPGSTVMAFKYSKDWGNITIVNFYQDTSGAVEPPVFRNFLAIPEKNNTFTTGDMNTVSTGIGLPLGYYNIWFVTTVRNDRRIYDKVVELHKRLVDEWMVESEDPDFLAELNIQAIPTTFGKNGLANGGNIMGLERIKENAIMVLFTMAVKTAELETIATEKIKAYGQEIEDFAASLDGLFEWKHLNYAGGFQDPLASYGAANIAKMRAASAKYDPYGLFQTKSSPGFKISKAWCCPN</sequence>
<dbReference type="GO" id="GO:0071949">
    <property type="term" value="F:FAD binding"/>
    <property type="evidence" value="ECO:0007669"/>
    <property type="project" value="InterPro"/>
</dbReference>
<dbReference type="SUPFAM" id="SSF56176">
    <property type="entry name" value="FAD-binding/transporter-associated domain-like"/>
    <property type="match status" value="1"/>
</dbReference>
<proteinExistence type="inferred from homology"/>
<dbReference type="Pfam" id="PF01565">
    <property type="entry name" value="FAD_binding_4"/>
    <property type="match status" value="1"/>
</dbReference>
<dbReference type="EMBL" id="CAOQHR010000002">
    <property type="protein sequence ID" value="CAI6297907.1"/>
    <property type="molecule type" value="Genomic_DNA"/>
</dbReference>
<keyword evidence="8" id="KW-1185">Reference proteome</keyword>
<evidence type="ECO:0000256" key="1">
    <source>
        <dbReference type="ARBA" id="ARBA00005466"/>
    </source>
</evidence>
<feature type="domain" description="FAD-binding PCMH-type" evidence="6">
    <location>
        <begin position="61"/>
        <end position="239"/>
    </location>
</feature>
<dbReference type="Gene3D" id="3.30.465.10">
    <property type="match status" value="1"/>
</dbReference>
<name>A0A9W4U5B7_9PLEO</name>
<evidence type="ECO:0000313" key="7">
    <source>
        <dbReference type="EMBL" id="CAI6297907.1"/>
    </source>
</evidence>
<dbReference type="InterPro" id="IPR036318">
    <property type="entry name" value="FAD-bd_PCMH-like_sf"/>
</dbReference>
<dbReference type="PROSITE" id="PS51387">
    <property type="entry name" value="FAD_PCMH"/>
    <property type="match status" value="1"/>
</dbReference>
<dbReference type="InterPro" id="IPR016166">
    <property type="entry name" value="FAD-bd_PCMH"/>
</dbReference>
<evidence type="ECO:0000313" key="8">
    <source>
        <dbReference type="Proteomes" id="UP001152607"/>
    </source>
</evidence>
<comment type="caution">
    <text evidence="7">The sequence shown here is derived from an EMBL/GenBank/DDBJ whole genome shotgun (WGS) entry which is preliminary data.</text>
</comment>
<protein>
    <recommendedName>
        <fullName evidence="6">FAD-binding PCMH-type domain-containing protein</fullName>
    </recommendedName>
</protein>
<keyword evidence="3" id="KW-0274">FAD</keyword>
<dbReference type="InterPro" id="IPR006094">
    <property type="entry name" value="Oxid_FAD_bind_N"/>
</dbReference>
<keyword evidence="4" id="KW-0560">Oxidoreductase</keyword>
<evidence type="ECO:0000256" key="2">
    <source>
        <dbReference type="ARBA" id="ARBA00022630"/>
    </source>
</evidence>
<dbReference type="Proteomes" id="UP001152607">
    <property type="component" value="Unassembled WGS sequence"/>
</dbReference>
<keyword evidence="2" id="KW-0285">Flavoprotein</keyword>
<dbReference type="InterPro" id="IPR016169">
    <property type="entry name" value="FAD-bd_PCMH_sub2"/>
</dbReference>
<evidence type="ECO:0000256" key="5">
    <source>
        <dbReference type="SAM" id="SignalP"/>
    </source>
</evidence>
<gene>
    <name evidence="7" type="ORF">PDIGIT_LOCUS2722</name>
</gene>
<comment type="similarity">
    <text evidence="1">Belongs to the oxygen-dependent FAD-linked oxidoreductase family.</text>
</comment>
<dbReference type="PANTHER" id="PTHR42973:SF53">
    <property type="entry name" value="FAD-BINDING PCMH-TYPE DOMAIN-CONTAINING PROTEIN-RELATED"/>
    <property type="match status" value="1"/>
</dbReference>
<dbReference type="InterPro" id="IPR050416">
    <property type="entry name" value="FAD-linked_Oxidoreductase"/>
</dbReference>
<evidence type="ECO:0000256" key="4">
    <source>
        <dbReference type="ARBA" id="ARBA00023002"/>
    </source>
</evidence>
<dbReference type="PANTHER" id="PTHR42973">
    <property type="entry name" value="BINDING OXIDOREDUCTASE, PUTATIVE (AFU_ORTHOLOGUE AFUA_1G17690)-RELATED"/>
    <property type="match status" value="1"/>
</dbReference>
<dbReference type="OrthoDB" id="2151789at2759"/>